<dbReference type="GO" id="GO:0034039">
    <property type="term" value="F:8-oxo-7,8-dihydroguanine DNA N-glycosylase activity"/>
    <property type="evidence" value="ECO:0007669"/>
    <property type="project" value="TreeGrafter"/>
</dbReference>
<dbReference type="InterPro" id="IPR010663">
    <property type="entry name" value="Znf_FPG/IleRS"/>
</dbReference>
<evidence type="ECO:0000313" key="18">
    <source>
        <dbReference type="EMBL" id="QVL34515.1"/>
    </source>
</evidence>
<evidence type="ECO:0000256" key="13">
    <source>
        <dbReference type="ARBA" id="ARBA00023295"/>
    </source>
</evidence>
<dbReference type="InterPro" id="IPR012319">
    <property type="entry name" value="FPG_cat"/>
</dbReference>
<feature type="active site" description="Proton donor" evidence="15">
    <location>
        <position position="3"/>
    </location>
</feature>
<dbReference type="GO" id="GO:0140078">
    <property type="term" value="F:class I DNA-(apurinic or apyrimidinic site) endonuclease activity"/>
    <property type="evidence" value="ECO:0007669"/>
    <property type="project" value="UniProtKB-EC"/>
</dbReference>
<evidence type="ECO:0000256" key="14">
    <source>
        <dbReference type="ARBA" id="ARBA00044632"/>
    </source>
</evidence>
<dbReference type="InterPro" id="IPR015886">
    <property type="entry name" value="H2TH_FPG"/>
</dbReference>
<dbReference type="SMART" id="SM00898">
    <property type="entry name" value="Fapy_DNA_glyco"/>
    <property type="match status" value="1"/>
</dbReference>
<evidence type="ECO:0000256" key="10">
    <source>
        <dbReference type="ARBA" id="ARBA00023204"/>
    </source>
</evidence>
<dbReference type="PANTHER" id="PTHR22993">
    <property type="entry name" value="FORMAMIDOPYRIMIDINE-DNA GLYCOSYLASE"/>
    <property type="match status" value="1"/>
</dbReference>
<evidence type="ECO:0000256" key="1">
    <source>
        <dbReference type="ARBA" id="ARBA00001668"/>
    </source>
</evidence>
<evidence type="ECO:0000256" key="6">
    <source>
        <dbReference type="ARBA" id="ARBA00022771"/>
    </source>
</evidence>
<dbReference type="SUPFAM" id="SSF81624">
    <property type="entry name" value="N-terminal domain of MutM-like DNA repair proteins"/>
    <property type="match status" value="1"/>
</dbReference>
<comment type="caution">
    <text evidence="15">Lacks conserved residue(s) required for the propagation of feature annotation.</text>
</comment>
<dbReference type="Pfam" id="PF06827">
    <property type="entry name" value="zf-FPG_IleRS"/>
    <property type="match status" value="1"/>
</dbReference>
<dbReference type="SUPFAM" id="SSF57716">
    <property type="entry name" value="Glucocorticoid receptor-like (DNA-binding domain)"/>
    <property type="match status" value="1"/>
</dbReference>
<feature type="domain" description="Formamidopyrimidine-DNA glycosylase catalytic" evidence="17">
    <location>
        <begin position="2"/>
        <end position="115"/>
    </location>
</feature>
<keyword evidence="11 15" id="KW-0456">Lyase</keyword>
<accession>A0A8E6B985</accession>
<comment type="function">
    <text evidence="15">Involved in base excision repair of DNA damaged by oxidation or by mutagenic agents. Acts as DNA glycosylase that recognizes and removes damaged bases. Has a preference for oxidized purines, such as 7,8-dihydro-8-oxoguanine (8-oxoG). Has AP (apurinic/apyrimidinic) lyase activity and introduces nicks in the DNA strand. Cleaves the DNA backbone by beta-delta elimination to generate a single-strand break at the site of the removed base with both 3'- and 5'-phosphates.</text>
</comment>
<dbReference type="InterPro" id="IPR010979">
    <property type="entry name" value="Ribosomal_uS13-like_H2TH"/>
</dbReference>
<dbReference type="InterPro" id="IPR015887">
    <property type="entry name" value="DNA_glyclase_Znf_dom_DNA_BS"/>
</dbReference>
<dbReference type="GO" id="GO:0003684">
    <property type="term" value="F:damaged DNA binding"/>
    <property type="evidence" value="ECO:0007669"/>
    <property type="project" value="InterPro"/>
</dbReference>
<feature type="active site" description="Proton donor; for beta-elimination activity" evidence="15">
    <location>
        <position position="58"/>
    </location>
</feature>
<evidence type="ECO:0000256" key="3">
    <source>
        <dbReference type="ARBA" id="ARBA00011245"/>
    </source>
</evidence>
<dbReference type="PROSITE" id="PS51066">
    <property type="entry name" value="ZF_FPG_2"/>
    <property type="match status" value="1"/>
</dbReference>
<dbReference type="EC" id="4.2.99.18" evidence="15"/>
<evidence type="ECO:0000256" key="15">
    <source>
        <dbReference type="HAMAP-Rule" id="MF_00103"/>
    </source>
</evidence>
<dbReference type="NCBIfam" id="TIGR00577">
    <property type="entry name" value="fpg"/>
    <property type="match status" value="1"/>
</dbReference>
<feature type="active site" description="Proton donor; for delta-elimination activity" evidence="15">
    <location>
        <position position="262"/>
    </location>
</feature>
<evidence type="ECO:0000313" key="19">
    <source>
        <dbReference type="Proteomes" id="UP000676194"/>
    </source>
</evidence>
<comment type="cofactor">
    <cofactor evidence="15">
        <name>Zn(2+)</name>
        <dbReference type="ChEBI" id="CHEBI:29105"/>
    </cofactor>
    <text evidence="15">Binds 1 zinc ion per subunit.</text>
</comment>
<feature type="active site" description="Schiff-base intermediate with DNA" evidence="15">
    <location>
        <position position="2"/>
    </location>
</feature>
<feature type="binding site" evidence="15">
    <location>
        <position position="112"/>
    </location>
    <ligand>
        <name>DNA</name>
        <dbReference type="ChEBI" id="CHEBI:16991"/>
    </ligand>
</feature>
<dbReference type="PROSITE" id="PS01242">
    <property type="entry name" value="ZF_FPG_1"/>
    <property type="match status" value="1"/>
</dbReference>
<keyword evidence="9 15" id="KW-0238">DNA-binding</keyword>
<dbReference type="Gene3D" id="3.20.190.10">
    <property type="entry name" value="MutM-like, N-terminal"/>
    <property type="match status" value="1"/>
</dbReference>
<feature type="binding site" evidence="15">
    <location>
        <position position="92"/>
    </location>
    <ligand>
        <name>DNA</name>
        <dbReference type="ChEBI" id="CHEBI:16991"/>
    </ligand>
</feature>
<dbReference type="SMART" id="SM01232">
    <property type="entry name" value="H2TH"/>
    <property type="match status" value="1"/>
</dbReference>
<evidence type="ECO:0000256" key="4">
    <source>
        <dbReference type="ARBA" id="ARBA00022723"/>
    </source>
</evidence>
<comment type="catalytic activity">
    <reaction evidence="14 15">
        <text>2'-deoxyribonucleotide-(2'-deoxyribose 5'-phosphate)-2'-deoxyribonucleotide-DNA = a 3'-end 2'-deoxyribonucleotide-(2,3-dehydro-2,3-deoxyribose 5'-phosphate)-DNA + a 5'-end 5'-phospho-2'-deoxyribonucleoside-DNA + H(+)</text>
        <dbReference type="Rhea" id="RHEA:66592"/>
        <dbReference type="Rhea" id="RHEA-COMP:13180"/>
        <dbReference type="Rhea" id="RHEA-COMP:16897"/>
        <dbReference type="Rhea" id="RHEA-COMP:17067"/>
        <dbReference type="ChEBI" id="CHEBI:15378"/>
        <dbReference type="ChEBI" id="CHEBI:136412"/>
        <dbReference type="ChEBI" id="CHEBI:157695"/>
        <dbReference type="ChEBI" id="CHEBI:167181"/>
        <dbReference type="EC" id="4.2.99.18"/>
    </reaction>
</comment>
<dbReference type="PANTHER" id="PTHR22993:SF9">
    <property type="entry name" value="FORMAMIDOPYRIMIDINE-DNA GLYCOSYLASE"/>
    <property type="match status" value="1"/>
</dbReference>
<dbReference type="RefSeq" id="WP_213499572.1">
    <property type="nucleotide sequence ID" value="NZ_CP074694.1"/>
</dbReference>
<keyword evidence="5 15" id="KW-0227">DNA damage</keyword>
<evidence type="ECO:0000256" key="5">
    <source>
        <dbReference type="ARBA" id="ARBA00022763"/>
    </source>
</evidence>
<dbReference type="PROSITE" id="PS51068">
    <property type="entry name" value="FPG_CAT"/>
    <property type="match status" value="1"/>
</dbReference>
<sequence>MPELPEVETVVRDLRPELIGRQLGRIHRSARNLRRKWQPEWDLQITGRKIQAINRRGKWIHIALDTGPYLVVHLGMTGQLQVHGQAISIPAHTHLRMELDSGERELRFTDIRRFGSFQFFQNLSDWESSVTEPLGPEPWDLTPEYWKEKLKKANRNLKALLLDQSIVAGVGNIYADESLFHAGIHPTTLASQLSARRGEKLRQSVVEILTRAIELRGSTIRNYVGGSGLKGGYQDAFFVYGRTNQPCLKCSKPIECIRLAGRSTHYCPRCQKA</sequence>
<keyword evidence="8 15" id="KW-0862">Zinc</keyword>
<evidence type="ECO:0000256" key="9">
    <source>
        <dbReference type="ARBA" id="ARBA00023125"/>
    </source>
</evidence>
<dbReference type="Pfam" id="PF01149">
    <property type="entry name" value="Fapy_DNA_glyco"/>
    <property type="match status" value="1"/>
</dbReference>
<comment type="catalytic activity">
    <reaction evidence="1 15">
        <text>Hydrolysis of DNA containing ring-opened 7-methylguanine residues, releasing 2,6-diamino-4-hydroxy-5-(N-methyl)formamidopyrimidine.</text>
        <dbReference type="EC" id="3.2.2.23"/>
    </reaction>
</comment>
<dbReference type="GO" id="GO:0006284">
    <property type="term" value="P:base-excision repair"/>
    <property type="evidence" value="ECO:0007669"/>
    <property type="project" value="InterPro"/>
</dbReference>
<feature type="domain" description="FPG-type" evidence="16">
    <location>
        <begin position="238"/>
        <end position="272"/>
    </location>
</feature>
<comment type="subunit">
    <text evidence="3 15">Monomer.</text>
</comment>
<keyword evidence="19" id="KW-1185">Reference proteome</keyword>
<dbReference type="Proteomes" id="UP000676194">
    <property type="component" value="Chromosome"/>
</dbReference>
<dbReference type="InterPro" id="IPR020629">
    <property type="entry name" value="FPG_Glyclase"/>
</dbReference>
<keyword evidence="10 15" id="KW-0234">DNA repair</keyword>
<evidence type="ECO:0000256" key="2">
    <source>
        <dbReference type="ARBA" id="ARBA00009409"/>
    </source>
</evidence>
<dbReference type="FunFam" id="1.10.8.50:FF:000003">
    <property type="entry name" value="Formamidopyrimidine-DNA glycosylase"/>
    <property type="match status" value="1"/>
</dbReference>
<dbReference type="InterPro" id="IPR035937">
    <property type="entry name" value="FPG_N"/>
</dbReference>
<keyword evidence="6 15" id="KW-0863">Zinc-finger</keyword>
<evidence type="ECO:0000256" key="12">
    <source>
        <dbReference type="ARBA" id="ARBA00023268"/>
    </source>
</evidence>
<dbReference type="Gene3D" id="1.10.8.50">
    <property type="match status" value="1"/>
</dbReference>
<evidence type="ECO:0000259" key="16">
    <source>
        <dbReference type="PROSITE" id="PS51066"/>
    </source>
</evidence>
<keyword evidence="12 15" id="KW-0511">Multifunctional enzyme</keyword>
<keyword evidence="7 15" id="KW-0378">Hydrolase</keyword>
<name>A0A8E6B985_9BACT</name>
<evidence type="ECO:0000256" key="11">
    <source>
        <dbReference type="ARBA" id="ARBA00023239"/>
    </source>
</evidence>
<protein>
    <recommendedName>
        <fullName evidence="15">Formamidopyrimidine-DNA glycosylase</fullName>
        <shortName evidence="15">Fapy-DNA glycosylase</shortName>
        <ecNumber evidence="15">3.2.2.23</ecNumber>
    </recommendedName>
    <alternativeName>
        <fullName evidence="15">DNA-(apurinic or apyrimidinic site) lyase MutM</fullName>
        <shortName evidence="15">AP lyase MutM</shortName>
        <ecNumber evidence="15">4.2.99.18</ecNumber>
    </alternativeName>
</protein>
<proteinExistence type="inferred from homology"/>
<keyword evidence="4 15" id="KW-0479">Metal-binding</keyword>
<dbReference type="Pfam" id="PF06831">
    <property type="entry name" value="H2TH"/>
    <property type="match status" value="1"/>
</dbReference>
<dbReference type="EC" id="3.2.2.23" evidence="15"/>
<dbReference type="GO" id="GO:0008270">
    <property type="term" value="F:zinc ion binding"/>
    <property type="evidence" value="ECO:0007669"/>
    <property type="project" value="UniProtKB-UniRule"/>
</dbReference>
<dbReference type="CDD" id="cd08966">
    <property type="entry name" value="EcFpg-like_N"/>
    <property type="match status" value="1"/>
</dbReference>
<dbReference type="AlphaFoldDB" id="A0A8E6B985"/>
<dbReference type="KEGG" id="tsph:KIH39_11585"/>
<reference evidence="18" key="1">
    <citation type="submission" date="2021-05" db="EMBL/GenBank/DDBJ databases">
        <title>Complete genome sequence of the cellulolytic planctomycete Telmatocola sphagniphila SP2T and characterization of the first cellulase from planctomycetes.</title>
        <authorList>
            <person name="Rakitin A.L."/>
            <person name="Beletsky A.V."/>
            <person name="Naumoff D.G."/>
            <person name="Kulichevskaya I.S."/>
            <person name="Mardanov A.V."/>
            <person name="Ravin N.V."/>
            <person name="Dedysh S.N."/>
        </authorList>
    </citation>
    <scope>NUCLEOTIDE SEQUENCE</scope>
    <source>
        <strain evidence="18">SP2T</strain>
    </source>
</reference>
<dbReference type="SUPFAM" id="SSF46946">
    <property type="entry name" value="S13-like H2TH domain"/>
    <property type="match status" value="1"/>
</dbReference>
<keyword evidence="13 15" id="KW-0326">Glycosidase</keyword>
<dbReference type="HAMAP" id="MF_00103">
    <property type="entry name" value="Fapy_DNA_glycosyl"/>
    <property type="match status" value="1"/>
</dbReference>
<organism evidence="18 19">
    <name type="scientific">Telmatocola sphagniphila</name>
    <dbReference type="NCBI Taxonomy" id="1123043"/>
    <lineage>
        <taxon>Bacteria</taxon>
        <taxon>Pseudomonadati</taxon>
        <taxon>Planctomycetota</taxon>
        <taxon>Planctomycetia</taxon>
        <taxon>Gemmatales</taxon>
        <taxon>Gemmataceae</taxon>
    </lineage>
</organism>
<evidence type="ECO:0000256" key="7">
    <source>
        <dbReference type="ARBA" id="ARBA00022801"/>
    </source>
</evidence>
<gene>
    <name evidence="15 18" type="primary">mutM</name>
    <name evidence="15" type="synonym">fpg</name>
    <name evidence="18" type="ORF">KIH39_11585</name>
</gene>
<evidence type="ECO:0000259" key="17">
    <source>
        <dbReference type="PROSITE" id="PS51068"/>
    </source>
</evidence>
<dbReference type="EMBL" id="CP074694">
    <property type="protein sequence ID" value="QVL34515.1"/>
    <property type="molecule type" value="Genomic_DNA"/>
</dbReference>
<evidence type="ECO:0000256" key="8">
    <source>
        <dbReference type="ARBA" id="ARBA00022833"/>
    </source>
</evidence>
<comment type="similarity">
    <text evidence="2 15">Belongs to the FPG family.</text>
</comment>
<dbReference type="NCBIfam" id="NF002211">
    <property type="entry name" value="PRK01103.1"/>
    <property type="match status" value="1"/>
</dbReference>
<dbReference type="InterPro" id="IPR000214">
    <property type="entry name" value="Znf_DNA_glyclase/AP_lyase"/>
</dbReference>